<dbReference type="EMBL" id="AUWU02000004">
    <property type="protein sequence ID" value="KAH0573552.1"/>
    <property type="molecule type" value="Genomic_DNA"/>
</dbReference>
<dbReference type="AlphaFoldDB" id="V6LPR1"/>
<dbReference type="Proteomes" id="UP000018208">
    <property type="component" value="Unassembled WGS sequence"/>
</dbReference>
<dbReference type="EMBL" id="KI546083">
    <property type="protein sequence ID" value="EST46223.1"/>
    <property type="molecule type" value="Genomic_DNA"/>
</dbReference>
<accession>V6LPR1</accession>
<sequence length="135" mass="15732">MNKRSPYHVTDDHFKQTFSISTKLNILDWMAQDSKRTSYQASKYFNINSKTIRNWKKQEPILRRVRDPDTVLRVSKHQKFQQQDLIITPSNSLKSSEVDIDKQQESFTAQQCAANQSINITADLASLLEAMLRNQ</sequence>
<organism evidence="1">
    <name type="scientific">Spironucleus salmonicida</name>
    <dbReference type="NCBI Taxonomy" id="348837"/>
    <lineage>
        <taxon>Eukaryota</taxon>
        <taxon>Metamonada</taxon>
        <taxon>Diplomonadida</taxon>
        <taxon>Hexamitidae</taxon>
        <taxon>Hexamitinae</taxon>
        <taxon>Spironucleus</taxon>
    </lineage>
</organism>
<reference evidence="1 2" key="1">
    <citation type="journal article" date="2014" name="PLoS Genet.">
        <title>The Genome of Spironucleus salmonicida Highlights a Fish Pathogen Adapted to Fluctuating Environments.</title>
        <authorList>
            <person name="Xu F."/>
            <person name="Jerlstrom-Hultqvist J."/>
            <person name="Einarsson E."/>
            <person name="Astvaldsson A."/>
            <person name="Svard S.G."/>
            <person name="Andersson J.O."/>
        </authorList>
    </citation>
    <scope>NUCLEOTIDE SEQUENCE</scope>
    <source>
        <strain evidence="2">ATCC 50377</strain>
    </source>
</reference>
<reference evidence="2" key="2">
    <citation type="submission" date="2020-12" db="EMBL/GenBank/DDBJ databases">
        <title>New Spironucleus salmonicida genome in near-complete chromosomes.</title>
        <authorList>
            <person name="Xu F."/>
            <person name="Kurt Z."/>
            <person name="Jimenez-Gonzalez A."/>
            <person name="Astvaldsson A."/>
            <person name="Andersson J.O."/>
            <person name="Svard S.G."/>
        </authorList>
    </citation>
    <scope>NUCLEOTIDE SEQUENCE</scope>
    <source>
        <strain evidence="2">ATCC 50377</strain>
    </source>
</reference>
<dbReference type="Gene3D" id="1.10.10.60">
    <property type="entry name" value="Homeodomain-like"/>
    <property type="match status" value="1"/>
</dbReference>
<evidence type="ECO:0000313" key="2">
    <source>
        <dbReference type="EMBL" id="KAH0573552.1"/>
    </source>
</evidence>
<gene>
    <name evidence="1" type="ORF">SS50377_13819</name>
    <name evidence="2" type="ORF">SS50377_23486</name>
</gene>
<proteinExistence type="predicted"/>
<evidence type="ECO:0000313" key="3">
    <source>
        <dbReference type="Proteomes" id="UP000018208"/>
    </source>
</evidence>
<dbReference type="VEuPathDB" id="GiardiaDB:SS50377_23486"/>
<evidence type="ECO:0000313" key="1">
    <source>
        <dbReference type="EMBL" id="EST46223.1"/>
    </source>
</evidence>
<protein>
    <submittedName>
        <fullName evidence="1">Uncharacterized protein</fullName>
    </submittedName>
</protein>
<keyword evidence="3" id="KW-1185">Reference proteome</keyword>
<name>V6LPR1_9EUKA</name>